<accession>A0A939NKA2</accession>
<sequence>MSKLAYLNHGVAKTKAMCGSKCSMIGIKRPTITMPLGINHQIMVYCLGQIDVLLTKKMTLGIAAGFSQSDLSNHFDHANSNNYHAAIYGSALWQPIAVRAGLGHFTSHSYRTLNQ</sequence>
<protein>
    <submittedName>
        <fullName evidence="2">Autotransporter domain-containing protein</fullName>
    </submittedName>
</protein>
<dbReference type="SUPFAM" id="SSF103515">
    <property type="entry name" value="Autotransporter"/>
    <property type="match status" value="1"/>
</dbReference>
<evidence type="ECO:0000313" key="3">
    <source>
        <dbReference type="Proteomes" id="UP000664477"/>
    </source>
</evidence>
<evidence type="ECO:0000313" key="2">
    <source>
        <dbReference type="EMBL" id="MBO1916249.1"/>
    </source>
</evidence>
<dbReference type="InterPro" id="IPR036709">
    <property type="entry name" value="Autotransporte_beta_dom_sf"/>
</dbReference>
<dbReference type="Pfam" id="PF03797">
    <property type="entry name" value="Autotransporter"/>
    <property type="match status" value="1"/>
</dbReference>
<dbReference type="Proteomes" id="UP000664477">
    <property type="component" value="Unassembled WGS sequence"/>
</dbReference>
<comment type="caution">
    <text evidence="2">The sequence shown here is derived from an EMBL/GenBank/DDBJ whole genome shotgun (WGS) entry which is preliminary data.</text>
</comment>
<dbReference type="NCBIfam" id="TIGR01414">
    <property type="entry name" value="autotrans_barl"/>
    <property type="match status" value="1"/>
</dbReference>
<dbReference type="GO" id="GO:0019867">
    <property type="term" value="C:outer membrane"/>
    <property type="evidence" value="ECO:0007669"/>
    <property type="project" value="InterPro"/>
</dbReference>
<dbReference type="Gene3D" id="2.40.128.130">
    <property type="entry name" value="Autotransporter beta-domain"/>
    <property type="match status" value="1"/>
</dbReference>
<reference evidence="2" key="1">
    <citation type="submission" date="2021-03" db="EMBL/GenBank/DDBJ databases">
        <title>Molecular epidemiology and mechanisms of colistin and carbapenem resistance in Enterobacteriaceae from clinical isolates, the environment and porcine samples in Pretoria, South Africa.</title>
        <authorList>
            <person name="Bogoshi D."/>
            <person name="Mbelle N.M."/>
            <person name="Naidoo V."/>
            <person name="Osei Sekyere J."/>
        </authorList>
    </citation>
    <scope>NUCLEOTIDE SEQUENCE</scope>
    <source>
        <strain evidence="2">C052</strain>
    </source>
</reference>
<proteinExistence type="predicted"/>
<dbReference type="AlphaFoldDB" id="A0A939NKA2"/>
<dbReference type="EMBL" id="JAGETQ010000055">
    <property type="protein sequence ID" value="MBO1916249.1"/>
    <property type="molecule type" value="Genomic_DNA"/>
</dbReference>
<name>A0A939NKA2_PRORE</name>
<gene>
    <name evidence="2" type="ORF">J4727_11170</name>
</gene>
<dbReference type="InterPro" id="IPR006315">
    <property type="entry name" value="OM_autotransptr_brl_dom"/>
</dbReference>
<organism evidence="2 3">
    <name type="scientific">Providencia rettgeri</name>
    <dbReference type="NCBI Taxonomy" id="587"/>
    <lineage>
        <taxon>Bacteria</taxon>
        <taxon>Pseudomonadati</taxon>
        <taxon>Pseudomonadota</taxon>
        <taxon>Gammaproteobacteria</taxon>
        <taxon>Enterobacterales</taxon>
        <taxon>Morganellaceae</taxon>
        <taxon>Providencia</taxon>
    </lineage>
</organism>
<dbReference type="InterPro" id="IPR005546">
    <property type="entry name" value="Autotransporte_beta"/>
</dbReference>
<feature type="domain" description="Autotransporter" evidence="1">
    <location>
        <begin position="50"/>
        <end position="109"/>
    </location>
</feature>
<evidence type="ECO:0000259" key="1">
    <source>
        <dbReference type="Pfam" id="PF03797"/>
    </source>
</evidence>